<proteinExistence type="predicted"/>
<feature type="coiled-coil region" evidence="1">
    <location>
        <begin position="36"/>
        <end position="70"/>
    </location>
</feature>
<gene>
    <name evidence="4" type="ORF">AAF712_008709</name>
</gene>
<dbReference type="Proteomes" id="UP001437256">
    <property type="component" value="Unassembled WGS sequence"/>
</dbReference>
<protein>
    <recommendedName>
        <fullName evidence="3">DUF6697 domain-containing protein</fullName>
    </recommendedName>
</protein>
<keyword evidence="1" id="KW-0175">Coiled coil</keyword>
<dbReference type="EMBL" id="JBBXMP010000063">
    <property type="protein sequence ID" value="KAL0064409.1"/>
    <property type="molecule type" value="Genomic_DNA"/>
</dbReference>
<evidence type="ECO:0000313" key="5">
    <source>
        <dbReference type="Proteomes" id="UP001437256"/>
    </source>
</evidence>
<name>A0ABR2ZTL1_9AGAR</name>
<accession>A0ABR2ZTL1</accession>
<sequence length="352" mass="40392">MEPPVFLKEEQNLSQRDEKWLCTRSGTELGGKLAKDEAAEVKCKKKEEDEEEARRKLRLLRNDALKVKKEVEGDILPPCTVLGLMDGLKSHDISLDGEELDTQLVVPREFISKKFGGGIRSTFPIFSQKNLEKVAALGLADYRWACLKSNFNPHTPSIPGKPGIYFNCRELSDDLAQDFTWHVGRCRVFSCLDDSQWLHVGVYDFEYAATLTTNEWKGLPHKATWITGLVNQNWGREHRIRIHLRNRPAFERQLTPEQFQEMKSDVKNMYRVVTFDQVMDSFDRGEEAIVAWRMNCVGYEKDLQRHIVKLHKSRPGGTKHKAKAIQKTKRGEAPEDAPSTQAGPRKRRKTSA</sequence>
<feature type="region of interest" description="Disordered" evidence="2">
    <location>
        <begin position="312"/>
        <end position="352"/>
    </location>
</feature>
<organism evidence="4 5">
    <name type="scientific">Marasmius tenuissimus</name>
    <dbReference type="NCBI Taxonomy" id="585030"/>
    <lineage>
        <taxon>Eukaryota</taxon>
        <taxon>Fungi</taxon>
        <taxon>Dikarya</taxon>
        <taxon>Basidiomycota</taxon>
        <taxon>Agaricomycotina</taxon>
        <taxon>Agaricomycetes</taxon>
        <taxon>Agaricomycetidae</taxon>
        <taxon>Agaricales</taxon>
        <taxon>Marasmiineae</taxon>
        <taxon>Marasmiaceae</taxon>
        <taxon>Marasmius</taxon>
    </lineage>
</organism>
<feature type="domain" description="DUF6697" evidence="3">
    <location>
        <begin position="106"/>
        <end position="309"/>
    </location>
</feature>
<reference evidence="4 5" key="1">
    <citation type="submission" date="2024-05" db="EMBL/GenBank/DDBJ databases">
        <title>A draft genome resource for the thread blight pathogen Marasmius tenuissimus strain MS-2.</title>
        <authorList>
            <person name="Yulfo-Soto G.E."/>
            <person name="Baruah I.K."/>
            <person name="Amoako-Attah I."/>
            <person name="Bukari Y."/>
            <person name="Meinhardt L.W."/>
            <person name="Bailey B.A."/>
            <person name="Cohen S.P."/>
        </authorList>
    </citation>
    <scope>NUCLEOTIDE SEQUENCE [LARGE SCALE GENOMIC DNA]</scope>
    <source>
        <strain evidence="4 5">MS-2</strain>
    </source>
</reference>
<dbReference type="Pfam" id="PF20411">
    <property type="entry name" value="DUF6697"/>
    <property type="match status" value="1"/>
</dbReference>
<comment type="caution">
    <text evidence="4">The sequence shown here is derived from an EMBL/GenBank/DDBJ whole genome shotgun (WGS) entry which is preliminary data.</text>
</comment>
<evidence type="ECO:0000256" key="2">
    <source>
        <dbReference type="SAM" id="MobiDB-lite"/>
    </source>
</evidence>
<keyword evidence="5" id="KW-1185">Reference proteome</keyword>
<dbReference type="InterPro" id="IPR046520">
    <property type="entry name" value="DUF6697"/>
</dbReference>
<evidence type="ECO:0000313" key="4">
    <source>
        <dbReference type="EMBL" id="KAL0064409.1"/>
    </source>
</evidence>
<feature type="compositionally biased region" description="Basic residues" evidence="2">
    <location>
        <begin position="312"/>
        <end position="328"/>
    </location>
</feature>
<evidence type="ECO:0000256" key="1">
    <source>
        <dbReference type="SAM" id="Coils"/>
    </source>
</evidence>
<evidence type="ECO:0000259" key="3">
    <source>
        <dbReference type="Pfam" id="PF20411"/>
    </source>
</evidence>